<organism evidence="2 3">
    <name type="scientific">Conidiobolus coronatus (strain ATCC 28846 / CBS 209.66 / NRRL 28638)</name>
    <name type="common">Delacroixia coronata</name>
    <dbReference type="NCBI Taxonomy" id="796925"/>
    <lineage>
        <taxon>Eukaryota</taxon>
        <taxon>Fungi</taxon>
        <taxon>Fungi incertae sedis</taxon>
        <taxon>Zoopagomycota</taxon>
        <taxon>Entomophthoromycotina</taxon>
        <taxon>Entomophthoromycetes</taxon>
        <taxon>Entomophthorales</taxon>
        <taxon>Ancylistaceae</taxon>
        <taxon>Conidiobolus</taxon>
    </lineage>
</organism>
<dbReference type="GO" id="GO:0006974">
    <property type="term" value="P:DNA damage response"/>
    <property type="evidence" value="ECO:0007669"/>
    <property type="project" value="InterPro"/>
</dbReference>
<accession>A0A137P4F6</accession>
<dbReference type="Proteomes" id="UP000070444">
    <property type="component" value="Unassembled WGS sequence"/>
</dbReference>
<dbReference type="AlphaFoldDB" id="A0A137P4F6"/>
<keyword evidence="3" id="KW-1185">Reference proteome</keyword>
<evidence type="ECO:0000259" key="1">
    <source>
        <dbReference type="PROSITE" id="PS51471"/>
    </source>
</evidence>
<dbReference type="EMBL" id="KQ964519">
    <property type="protein sequence ID" value="KXN69902.1"/>
    <property type="molecule type" value="Genomic_DNA"/>
</dbReference>
<feature type="domain" description="Fe2OG dioxygenase" evidence="1">
    <location>
        <begin position="60"/>
        <end position="165"/>
    </location>
</feature>
<name>A0A137P4F6_CONC2</name>
<dbReference type="InterPro" id="IPR037151">
    <property type="entry name" value="AlkB-like_sf"/>
</dbReference>
<dbReference type="PANTHER" id="PTHR21052:SF0">
    <property type="entry name" value="ALPHA-KETOGLUTARATE-DEPENDENT DIOXYGENASE ALKB HOMOLOG 7, MITOCHONDRIAL"/>
    <property type="match status" value="1"/>
</dbReference>
<reference evidence="2 3" key="1">
    <citation type="journal article" date="2015" name="Genome Biol. Evol.">
        <title>Phylogenomic analyses indicate that early fungi evolved digesting cell walls of algal ancestors of land plants.</title>
        <authorList>
            <person name="Chang Y."/>
            <person name="Wang S."/>
            <person name="Sekimoto S."/>
            <person name="Aerts A.L."/>
            <person name="Choi C."/>
            <person name="Clum A."/>
            <person name="LaButti K.M."/>
            <person name="Lindquist E.A."/>
            <person name="Yee Ngan C."/>
            <person name="Ohm R.A."/>
            <person name="Salamov A.A."/>
            <person name="Grigoriev I.V."/>
            <person name="Spatafora J.W."/>
            <person name="Berbee M.L."/>
        </authorList>
    </citation>
    <scope>NUCLEOTIDE SEQUENCE [LARGE SCALE GENOMIC DNA]</scope>
    <source>
        <strain evidence="2 3">NRRL 28638</strain>
    </source>
</reference>
<dbReference type="InterPro" id="IPR027450">
    <property type="entry name" value="AlkB-like"/>
</dbReference>
<dbReference type="InterPro" id="IPR032870">
    <property type="entry name" value="ALKBH7-like"/>
</dbReference>
<gene>
    <name evidence="2" type="ORF">CONCODRAFT_91006</name>
</gene>
<dbReference type="SUPFAM" id="SSF51197">
    <property type="entry name" value="Clavaminate synthase-like"/>
    <property type="match status" value="1"/>
</dbReference>
<dbReference type="InterPro" id="IPR005123">
    <property type="entry name" value="Oxoglu/Fe-dep_dioxygenase_dom"/>
</dbReference>
<dbReference type="GO" id="GO:0005759">
    <property type="term" value="C:mitochondrial matrix"/>
    <property type="evidence" value="ECO:0007669"/>
    <property type="project" value="TreeGrafter"/>
</dbReference>
<sequence>MTKEKAHQLIHILADLSYLKTSENNQVMLFRNIPKVLQEFLESIWRDKLADEEIWQREPLFDQLFINWYLPGEGIVQHVDLPVFDDGILSLSLDDPCLIYFDPIPEYDEGLPAELILRHLDGLTISGTARYKYTHRIDYCEDELSQDGIIIERGHRVSLTMRRMIDN</sequence>
<dbReference type="GO" id="GO:0006631">
    <property type="term" value="P:fatty acid metabolic process"/>
    <property type="evidence" value="ECO:0007669"/>
    <property type="project" value="TreeGrafter"/>
</dbReference>
<dbReference type="Gene3D" id="2.60.120.590">
    <property type="entry name" value="Alpha-ketoglutarate-dependent dioxygenase AlkB-like"/>
    <property type="match status" value="1"/>
</dbReference>
<evidence type="ECO:0000313" key="2">
    <source>
        <dbReference type="EMBL" id="KXN69902.1"/>
    </source>
</evidence>
<proteinExistence type="predicted"/>
<dbReference type="Pfam" id="PF13532">
    <property type="entry name" value="2OG-FeII_Oxy_2"/>
    <property type="match status" value="1"/>
</dbReference>
<dbReference type="PANTHER" id="PTHR21052">
    <property type="entry name" value="SPERMATOGENESIS ASSOCIATED 11-RELATED"/>
    <property type="match status" value="1"/>
</dbReference>
<dbReference type="OrthoDB" id="412814at2759"/>
<evidence type="ECO:0000313" key="3">
    <source>
        <dbReference type="Proteomes" id="UP000070444"/>
    </source>
</evidence>
<dbReference type="PROSITE" id="PS51471">
    <property type="entry name" value="FE2OG_OXY"/>
    <property type="match status" value="1"/>
</dbReference>
<protein>
    <recommendedName>
        <fullName evidence="1">Fe2OG dioxygenase domain-containing protein</fullName>
    </recommendedName>
</protein>